<comment type="caution">
    <text evidence="2">The sequence shown here is derived from an EMBL/GenBank/DDBJ whole genome shotgun (WGS) entry which is preliminary data.</text>
</comment>
<organism evidence="2 3">
    <name type="scientific">Henosepilachna vigintioctopunctata</name>
    <dbReference type="NCBI Taxonomy" id="420089"/>
    <lineage>
        <taxon>Eukaryota</taxon>
        <taxon>Metazoa</taxon>
        <taxon>Ecdysozoa</taxon>
        <taxon>Arthropoda</taxon>
        <taxon>Hexapoda</taxon>
        <taxon>Insecta</taxon>
        <taxon>Pterygota</taxon>
        <taxon>Neoptera</taxon>
        <taxon>Endopterygota</taxon>
        <taxon>Coleoptera</taxon>
        <taxon>Polyphaga</taxon>
        <taxon>Cucujiformia</taxon>
        <taxon>Coccinelloidea</taxon>
        <taxon>Coccinellidae</taxon>
        <taxon>Epilachninae</taxon>
        <taxon>Epilachnini</taxon>
        <taxon>Henosepilachna</taxon>
    </lineage>
</organism>
<protein>
    <recommendedName>
        <fullName evidence="1">HORMA domain-containing protein</fullName>
    </recommendedName>
</protein>
<dbReference type="Proteomes" id="UP001431783">
    <property type="component" value="Unassembled WGS sequence"/>
</dbReference>
<accession>A0AAW1TPP3</accession>
<feature type="domain" description="HORMA" evidence="1">
    <location>
        <begin position="6"/>
        <end position="194"/>
    </location>
</feature>
<reference evidence="2 3" key="1">
    <citation type="submission" date="2023-03" db="EMBL/GenBank/DDBJ databases">
        <title>Genome insight into feeding habits of ladybird beetles.</title>
        <authorList>
            <person name="Li H.-S."/>
            <person name="Huang Y.-H."/>
            <person name="Pang H."/>
        </authorList>
    </citation>
    <scope>NUCLEOTIDE SEQUENCE [LARGE SCALE GENOMIC DNA]</scope>
    <source>
        <strain evidence="2">SYSU_2023b</strain>
        <tissue evidence="2">Whole body</tissue>
    </source>
</reference>
<dbReference type="PANTHER" id="PTHR11842:SF10">
    <property type="entry name" value="MITOTIC SPINDLE ASSEMBLY CHECKPOINT PROTEIN MAD2B"/>
    <property type="match status" value="1"/>
</dbReference>
<sequence length="200" mass="23191">MTTNKLDISDVFCEFLEVAVHNILYTRKLYPETIFIPKRKYGVVVYQSIHPEVNSYICDCMKAVNYHLRKSQLKQFFIIIQSGDHIFEKIVFDIVKMNSDIQSDIYLLELEKNIRNFCLKLNSSCSYTDSLPLDTTFIIQIATTELSSLEFNDNPAFEEFPWTHCGLNDSVIANPDIIPLQTVDIGYLNMQIFIETSSNY</sequence>
<dbReference type="PROSITE" id="PS50815">
    <property type="entry name" value="HORMA"/>
    <property type="match status" value="1"/>
</dbReference>
<dbReference type="AlphaFoldDB" id="A0AAW1TPP3"/>
<keyword evidence="3" id="KW-1185">Reference proteome</keyword>
<proteinExistence type="predicted"/>
<name>A0AAW1TPP3_9CUCU</name>
<dbReference type="PANTHER" id="PTHR11842">
    <property type="entry name" value="MITOTIC SPINDLE ASSEMBLY CHECKPOINT PROTEIN MAD2"/>
    <property type="match status" value="1"/>
</dbReference>
<dbReference type="InterPro" id="IPR045091">
    <property type="entry name" value="Mad2-like"/>
</dbReference>
<dbReference type="Gene3D" id="3.30.900.10">
    <property type="entry name" value="HORMA domain"/>
    <property type="match status" value="1"/>
</dbReference>
<dbReference type="InterPro" id="IPR003511">
    <property type="entry name" value="HORMA_dom"/>
</dbReference>
<gene>
    <name evidence="2" type="ORF">WA026_003471</name>
</gene>
<evidence type="ECO:0000259" key="1">
    <source>
        <dbReference type="PROSITE" id="PS50815"/>
    </source>
</evidence>
<dbReference type="EMBL" id="JARQZJ010000001">
    <property type="protein sequence ID" value="KAK9869735.1"/>
    <property type="molecule type" value="Genomic_DNA"/>
</dbReference>
<dbReference type="GO" id="GO:0016035">
    <property type="term" value="C:zeta DNA polymerase complex"/>
    <property type="evidence" value="ECO:0007669"/>
    <property type="project" value="TreeGrafter"/>
</dbReference>
<dbReference type="SUPFAM" id="SSF56019">
    <property type="entry name" value="The spindle assembly checkpoint protein mad2"/>
    <property type="match status" value="1"/>
</dbReference>
<dbReference type="Pfam" id="PF02301">
    <property type="entry name" value="HORMA"/>
    <property type="match status" value="1"/>
</dbReference>
<dbReference type="InterPro" id="IPR036570">
    <property type="entry name" value="HORMA_dom_sf"/>
</dbReference>
<evidence type="ECO:0000313" key="2">
    <source>
        <dbReference type="EMBL" id="KAK9869735.1"/>
    </source>
</evidence>
<evidence type="ECO:0000313" key="3">
    <source>
        <dbReference type="Proteomes" id="UP001431783"/>
    </source>
</evidence>